<evidence type="ECO:0000313" key="2">
    <source>
        <dbReference type="Proteomes" id="UP000821845"/>
    </source>
</evidence>
<dbReference type="EMBL" id="CM023484">
    <property type="protein sequence ID" value="KAH6931827.1"/>
    <property type="molecule type" value="Genomic_DNA"/>
</dbReference>
<dbReference type="Proteomes" id="UP000821845">
    <property type="component" value="Chromosome 4"/>
</dbReference>
<evidence type="ECO:0000313" key="1">
    <source>
        <dbReference type="EMBL" id="KAH6931827.1"/>
    </source>
</evidence>
<gene>
    <name evidence="1" type="ORF">HPB50_000892</name>
</gene>
<name>A0ACB7SCM5_HYAAI</name>
<accession>A0ACB7SCM5</accession>
<keyword evidence="2" id="KW-1185">Reference proteome</keyword>
<reference evidence="1" key="1">
    <citation type="submission" date="2020-05" db="EMBL/GenBank/DDBJ databases">
        <title>Large-scale comparative analyses of tick genomes elucidate their genetic diversity and vector capacities.</title>
        <authorList>
            <person name="Jia N."/>
            <person name="Wang J."/>
            <person name="Shi W."/>
            <person name="Du L."/>
            <person name="Sun Y."/>
            <person name="Zhan W."/>
            <person name="Jiang J."/>
            <person name="Wang Q."/>
            <person name="Zhang B."/>
            <person name="Ji P."/>
            <person name="Sakyi L.B."/>
            <person name="Cui X."/>
            <person name="Yuan T."/>
            <person name="Jiang B."/>
            <person name="Yang W."/>
            <person name="Lam T.T.-Y."/>
            <person name="Chang Q."/>
            <person name="Ding S."/>
            <person name="Wang X."/>
            <person name="Zhu J."/>
            <person name="Ruan X."/>
            <person name="Zhao L."/>
            <person name="Wei J."/>
            <person name="Que T."/>
            <person name="Du C."/>
            <person name="Cheng J."/>
            <person name="Dai P."/>
            <person name="Han X."/>
            <person name="Huang E."/>
            <person name="Gao Y."/>
            <person name="Liu J."/>
            <person name="Shao H."/>
            <person name="Ye R."/>
            <person name="Li L."/>
            <person name="Wei W."/>
            <person name="Wang X."/>
            <person name="Wang C."/>
            <person name="Yang T."/>
            <person name="Huo Q."/>
            <person name="Li W."/>
            <person name="Guo W."/>
            <person name="Chen H."/>
            <person name="Zhou L."/>
            <person name="Ni X."/>
            <person name="Tian J."/>
            <person name="Zhou Y."/>
            <person name="Sheng Y."/>
            <person name="Liu T."/>
            <person name="Pan Y."/>
            <person name="Xia L."/>
            <person name="Li J."/>
            <person name="Zhao F."/>
            <person name="Cao W."/>
        </authorList>
    </citation>
    <scope>NUCLEOTIDE SEQUENCE</scope>
    <source>
        <strain evidence="1">Hyas-2018</strain>
    </source>
</reference>
<sequence>MVVSRGPFQFPVPRLGPRPAGPHLGASSNGRRLSSKHDIRVSWREQLASRPVDSCAPCRYPAQVERPQLRSLHPFFAEKCWPPSRATHTVCRHIRV</sequence>
<organism evidence="1 2">
    <name type="scientific">Hyalomma asiaticum</name>
    <name type="common">Tick</name>
    <dbReference type="NCBI Taxonomy" id="266040"/>
    <lineage>
        <taxon>Eukaryota</taxon>
        <taxon>Metazoa</taxon>
        <taxon>Ecdysozoa</taxon>
        <taxon>Arthropoda</taxon>
        <taxon>Chelicerata</taxon>
        <taxon>Arachnida</taxon>
        <taxon>Acari</taxon>
        <taxon>Parasitiformes</taxon>
        <taxon>Ixodida</taxon>
        <taxon>Ixodoidea</taxon>
        <taxon>Ixodidae</taxon>
        <taxon>Hyalomminae</taxon>
        <taxon>Hyalomma</taxon>
    </lineage>
</organism>
<protein>
    <submittedName>
        <fullName evidence="1">Uncharacterized protein</fullName>
    </submittedName>
</protein>
<proteinExistence type="predicted"/>
<comment type="caution">
    <text evidence="1">The sequence shown here is derived from an EMBL/GenBank/DDBJ whole genome shotgun (WGS) entry which is preliminary data.</text>
</comment>